<dbReference type="Proteomes" id="UP000054408">
    <property type="component" value="Unassembled WGS sequence"/>
</dbReference>
<organism evidence="4 5">
    <name type="scientific">Thecamonas trahens ATCC 50062</name>
    <dbReference type="NCBI Taxonomy" id="461836"/>
    <lineage>
        <taxon>Eukaryota</taxon>
        <taxon>Apusozoa</taxon>
        <taxon>Apusomonadida</taxon>
        <taxon>Apusomonadidae</taxon>
        <taxon>Thecamonas</taxon>
    </lineage>
</organism>
<dbReference type="Gene3D" id="1.20.5.110">
    <property type="match status" value="2"/>
</dbReference>
<dbReference type="RefSeq" id="XP_013755930.1">
    <property type="nucleotide sequence ID" value="XM_013900476.1"/>
</dbReference>
<dbReference type="EMBL" id="GL349468">
    <property type="protein sequence ID" value="KNC51527.1"/>
    <property type="molecule type" value="Genomic_DNA"/>
</dbReference>
<dbReference type="CDD" id="cd15841">
    <property type="entry name" value="SNARE_Qc"/>
    <property type="match status" value="1"/>
</dbReference>
<evidence type="ECO:0000259" key="3">
    <source>
        <dbReference type="PROSITE" id="PS50192"/>
    </source>
</evidence>
<dbReference type="OrthoDB" id="18679at2759"/>
<dbReference type="AlphaFoldDB" id="A0A0L0DGS3"/>
<dbReference type="SUPFAM" id="SSF58038">
    <property type="entry name" value="SNARE fusion complex"/>
    <property type="match status" value="2"/>
</dbReference>
<gene>
    <name evidence="4" type="ORF">AMSG_07424</name>
</gene>
<comment type="similarity">
    <text evidence="1">Belongs to the SNAP-25 family.</text>
</comment>
<evidence type="ECO:0000313" key="4">
    <source>
        <dbReference type="EMBL" id="KNC51527.1"/>
    </source>
</evidence>
<reference evidence="4 5" key="1">
    <citation type="submission" date="2010-05" db="EMBL/GenBank/DDBJ databases">
        <title>The Genome Sequence of Thecamonas trahens ATCC 50062.</title>
        <authorList>
            <consortium name="The Broad Institute Genome Sequencing Platform"/>
            <person name="Russ C."/>
            <person name="Cuomo C."/>
            <person name="Shea T."/>
            <person name="Young S.K."/>
            <person name="Zeng Q."/>
            <person name="Koehrsen M."/>
            <person name="Haas B."/>
            <person name="Borodovsky M."/>
            <person name="Guigo R."/>
            <person name="Alvarado L."/>
            <person name="Berlin A."/>
            <person name="Bochicchio J."/>
            <person name="Borenstein D."/>
            <person name="Chapman S."/>
            <person name="Chen Z."/>
            <person name="Freedman E."/>
            <person name="Gellesch M."/>
            <person name="Goldberg J."/>
            <person name="Griggs A."/>
            <person name="Gujja S."/>
            <person name="Heilman E."/>
            <person name="Heiman D."/>
            <person name="Hepburn T."/>
            <person name="Howarth C."/>
            <person name="Jen D."/>
            <person name="Larson L."/>
            <person name="Mehta T."/>
            <person name="Park D."/>
            <person name="Pearson M."/>
            <person name="Roberts A."/>
            <person name="Saif S."/>
            <person name="Shenoy N."/>
            <person name="Sisk P."/>
            <person name="Stolte C."/>
            <person name="Sykes S."/>
            <person name="Thomson T."/>
            <person name="Walk T."/>
            <person name="White J."/>
            <person name="Yandava C."/>
            <person name="Burger G."/>
            <person name="Gray M.W."/>
            <person name="Holland P.W.H."/>
            <person name="King N."/>
            <person name="Lang F.B.F."/>
            <person name="Roger A.J."/>
            <person name="Ruiz-Trillo I."/>
            <person name="Lander E."/>
            <person name="Nusbaum C."/>
        </authorList>
    </citation>
    <scope>NUCLEOTIDE SEQUENCE [LARGE SCALE GENOMIC DNA]</scope>
    <source>
        <strain evidence="4 5">ATCC 50062</strain>
    </source>
</reference>
<dbReference type="GO" id="GO:0005886">
    <property type="term" value="C:plasma membrane"/>
    <property type="evidence" value="ECO:0007669"/>
    <property type="project" value="TreeGrafter"/>
</dbReference>
<name>A0A0L0DGS3_THETB</name>
<dbReference type="PANTHER" id="PTHR19305">
    <property type="entry name" value="SYNAPTOSOMAL ASSOCIATED PROTEIN"/>
    <property type="match status" value="1"/>
</dbReference>
<proteinExistence type="inferred from homology"/>
<accession>A0A0L0DGS3</accession>
<feature type="domain" description="T-SNARE coiled-coil homology" evidence="3">
    <location>
        <begin position="146"/>
        <end position="201"/>
    </location>
</feature>
<dbReference type="GeneID" id="25566345"/>
<evidence type="ECO:0000256" key="1">
    <source>
        <dbReference type="ARBA" id="ARBA00009480"/>
    </source>
</evidence>
<dbReference type="PROSITE" id="PS50192">
    <property type="entry name" value="T_SNARE"/>
    <property type="match status" value="1"/>
</dbReference>
<sequence length="202" mass="21937">MWKQGSTPAPTPEERSFLDPRLLVTGRMPPPMALYLQAQRSAAESLDIGAETLAELHAQRAVLARAARNLDRIDEHTHESRRLLNTIGSWFGGIKNMFVRRRKPLARPDRPPLATIDPIASPAGSTRAAAGSSHQAPLGTSAGTADDDLDSLAASIAGMKAMALEMNTELDDQNKLLDDIAYGVDAVSPKIRNCTRRAIRYT</sequence>
<dbReference type="Pfam" id="PF12352">
    <property type="entry name" value="V-SNARE_C"/>
    <property type="match status" value="1"/>
</dbReference>
<dbReference type="InterPro" id="IPR000727">
    <property type="entry name" value="T_SNARE_dom"/>
</dbReference>
<keyword evidence="5" id="KW-1185">Reference proteome</keyword>
<evidence type="ECO:0000313" key="5">
    <source>
        <dbReference type="Proteomes" id="UP000054408"/>
    </source>
</evidence>
<dbReference type="PANTHER" id="PTHR19305:SF9">
    <property type="entry name" value="SYNAPTOSOMAL-ASSOCIATED PROTEIN 29"/>
    <property type="match status" value="1"/>
</dbReference>
<dbReference type="STRING" id="461836.A0A0L0DGS3"/>
<dbReference type="eggNOG" id="KOG3065">
    <property type="taxonomic scope" value="Eukaryota"/>
</dbReference>
<dbReference type="SMART" id="SM00397">
    <property type="entry name" value="t_SNARE"/>
    <property type="match status" value="2"/>
</dbReference>
<evidence type="ECO:0000256" key="2">
    <source>
        <dbReference type="SAM" id="MobiDB-lite"/>
    </source>
</evidence>
<protein>
    <recommendedName>
        <fullName evidence="3">t-SNARE coiled-coil homology domain-containing protein</fullName>
    </recommendedName>
</protein>
<feature type="region of interest" description="Disordered" evidence="2">
    <location>
        <begin position="106"/>
        <end position="144"/>
    </location>
</feature>